<name>A0A427YT16_9TREE</name>
<evidence type="ECO:0000313" key="2">
    <source>
        <dbReference type="Proteomes" id="UP000279259"/>
    </source>
</evidence>
<organism evidence="1 2">
    <name type="scientific">Saitozyma podzolica</name>
    <dbReference type="NCBI Taxonomy" id="1890683"/>
    <lineage>
        <taxon>Eukaryota</taxon>
        <taxon>Fungi</taxon>
        <taxon>Dikarya</taxon>
        <taxon>Basidiomycota</taxon>
        <taxon>Agaricomycotina</taxon>
        <taxon>Tremellomycetes</taxon>
        <taxon>Tremellales</taxon>
        <taxon>Trimorphomycetaceae</taxon>
        <taxon>Saitozyma</taxon>
    </lineage>
</organism>
<sequence length="137" mass="15086">MSTLSSSENHHGRRTTKLKLSVSLELARSIIALEELALETNSNEVPATVSRVPFGGAPPHLMAAPQLPMGRTIATLPHCVNVLKVGPSRHRFEAMFREADDLDELRLNMRHPETRKRLVEAIRGSNIDPDSFNQGAG</sequence>
<keyword evidence="2" id="KW-1185">Reference proteome</keyword>
<dbReference type="EMBL" id="RSCD01000002">
    <property type="protein sequence ID" value="RSH94219.1"/>
    <property type="molecule type" value="Genomic_DNA"/>
</dbReference>
<protein>
    <submittedName>
        <fullName evidence="1">Uncharacterized protein</fullName>
    </submittedName>
</protein>
<comment type="caution">
    <text evidence="1">The sequence shown here is derived from an EMBL/GenBank/DDBJ whole genome shotgun (WGS) entry which is preliminary data.</text>
</comment>
<dbReference type="Proteomes" id="UP000279259">
    <property type="component" value="Unassembled WGS sequence"/>
</dbReference>
<dbReference type="AlphaFoldDB" id="A0A427YT16"/>
<reference evidence="1 2" key="1">
    <citation type="submission" date="2018-11" db="EMBL/GenBank/DDBJ databases">
        <title>Genome sequence of Saitozyma podzolica DSM 27192.</title>
        <authorList>
            <person name="Aliyu H."/>
            <person name="Gorte O."/>
            <person name="Ochsenreither K."/>
        </authorList>
    </citation>
    <scope>NUCLEOTIDE SEQUENCE [LARGE SCALE GENOMIC DNA]</scope>
    <source>
        <strain evidence="1 2">DSM 27192</strain>
    </source>
</reference>
<evidence type="ECO:0000313" key="1">
    <source>
        <dbReference type="EMBL" id="RSH94219.1"/>
    </source>
</evidence>
<gene>
    <name evidence="1" type="ORF">EHS25_004022</name>
</gene>
<proteinExistence type="predicted"/>
<accession>A0A427YT16</accession>